<protein>
    <submittedName>
        <fullName evidence="1">Uncharacterized protein</fullName>
    </submittedName>
</protein>
<organism evidence="1 2">
    <name type="scientific">Citrus sinensis</name>
    <name type="common">Sweet orange</name>
    <name type="synonym">Citrus aurantium var. sinensis</name>
    <dbReference type="NCBI Taxonomy" id="2711"/>
    <lineage>
        <taxon>Eukaryota</taxon>
        <taxon>Viridiplantae</taxon>
        <taxon>Streptophyta</taxon>
        <taxon>Embryophyta</taxon>
        <taxon>Tracheophyta</taxon>
        <taxon>Spermatophyta</taxon>
        <taxon>Magnoliopsida</taxon>
        <taxon>eudicotyledons</taxon>
        <taxon>Gunneridae</taxon>
        <taxon>Pentapetalae</taxon>
        <taxon>rosids</taxon>
        <taxon>malvids</taxon>
        <taxon>Sapindales</taxon>
        <taxon>Rutaceae</taxon>
        <taxon>Aurantioideae</taxon>
        <taxon>Citrus</taxon>
    </lineage>
</organism>
<name>A0ACB8HW56_CITSI</name>
<sequence>MKIAIKVFHQQCASALKSFEVECEVIKNIHHRNLINVINSCLNDEFKTLVLEYMSNGSLEDWLDSSNYVLNIFRRLNIMIDVASALKYLHFDHSTRIIHCDLKPNNVLLDENMVAHLSDFGIAKLLSGR</sequence>
<keyword evidence="2" id="KW-1185">Reference proteome</keyword>
<proteinExistence type="predicted"/>
<gene>
    <name evidence="1" type="ORF">KPL71_025958</name>
</gene>
<accession>A0ACB8HW56</accession>
<comment type="caution">
    <text evidence="1">The sequence shown here is derived from an EMBL/GenBank/DDBJ whole genome shotgun (WGS) entry which is preliminary data.</text>
</comment>
<evidence type="ECO:0000313" key="2">
    <source>
        <dbReference type="Proteomes" id="UP000829398"/>
    </source>
</evidence>
<dbReference type="EMBL" id="CM039178">
    <property type="protein sequence ID" value="KAH9679059.1"/>
    <property type="molecule type" value="Genomic_DNA"/>
</dbReference>
<reference evidence="2" key="1">
    <citation type="journal article" date="2023" name="Hortic. Res.">
        <title>A chromosome-level phased genome enabling allele-level studies in sweet orange: a case study on citrus Huanglongbing tolerance.</title>
        <authorList>
            <person name="Wu B."/>
            <person name="Yu Q."/>
            <person name="Deng Z."/>
            <person name="Duan Y."/>
            <person name="Luo F."/>
            <person name="Gmitter F. Jr."/>
        </authorList>
    </citation>
    <scope>NUCLEOTIDE SEQUENCE [LARGE SCALE GENOMIC DNA]</scope>
    <source>
        <strain evidence="2">cv. Valencia</strain>
    </source>
</reference>
<evidence type="ECO:0000313" key="1">
    <source>
        <dbReference type="EMBL" id="KAH9679059.1"/>
    </source>
</evidence>
<dbReference type="Proteomes" id="UP000829398">
    <property type="component" value="Chromosome 9"/>
</dbReference>